<name>A0A6S6QXA4_9HYPH</name>
<dbReference type="InterPro" id="IPR010287">
    <property type="entry name" value="DUF892_YciF-like"/>
</dbReference>
<evidence type="ECO:0000313" key="2">
    <source>
        <dbReference type="Proteomes" id="UP000515317"/>
    </source>
</evidence>
<dbReference type="SUPFAM" id="SSF47240">
    <property type="entry name" value="Ferritin-like"/>
    <property type="match status" value="1"/>
</dbReference>
<dbReference type="Proteomes" id="UP000515317">
    <property type="component" value="Chromosome"/>
</dbReference>
<dbReference type="Pfam" id="PF05974">
    <property type="entry name" value="DUF892"/>
    <property type="match status" value="1"/>
</dbReference>
<reference evidence="1 2" key="1">
    <citation type="submission" date="2020-08" db="EMBL/GenBank/DDBJ databases">
        <title>Genome sequence of Rhizobiales bacterium strain IZ6.</title>
        <authorList>
            <person name="Nakai R."/>
            <person name="Naganuma T."/>
        </authorList>
    </citation>
    <scope>NUCLEOTIDE SEQUENCE [LARGE SCALE GENOMIC DNA]</scope>
    <source>
        <strain evidence="1 2">IZ6</strain>
    </source>
</reference>
<proteinExistence type="predicted"/>
<dbReference type="InterPro" id="IPR047114">
    <property type="entry name" value="YciF"/>
</dbReference>
<dbReference type="PANTHER" id="PTHR30565">
    <property type="entry name" value="PROTEIN YCIF"/>
    <property type="match status" value="1"/>
</dbReference>
<dbReference type="InterPro" id="IPR012347">
    <property type="entry name" value="Ferritin-like"/>
</dbReference>
<dbReference type="KEGG" id="tso:IZ6_29200"/>
<protein>
    <submittedName>
        <fullName evidence="1">Uncharacterized protein</fullName>
    </submittedName>
</protein>
<dbReference type="InterPro" id="IPR009078">
    <property type="entry name" value="Ferritin-like_SF"/>
</dbReference>
<dbReference type="Gene3D" id="1.20.1260.10">
    <property type="match status" value="1"/>
</dbReference>
<dbReference type="RefSeq" id="WP_222875779.1">
    <property type="nucleotide sequence ID" value="NZ_AP023361.1"/>
</dbReference>
<evidence type="ECO:0000313" key="1">
    <source>
        <dbReference type="EMBL" id="BCJ92185.1"/>
    </source>
</evidence>
<accession>A0A6S6QXA4</accession>
<keyword evidence="2" id="KW-1185">Reference proteome</keyword>
<organism evidence="1 2">
    <name type="scientific">Terrihabitans soli</name>
    <dbReference type="NCBI Taxonomy" id="708113"/>
    <lineage>
        <taxon>Bacteria</taxon>
        <taxon>Pseudomonadati</taxon>
        <taxon>Pseudomonadota</taxon>
        <taxon>Alphaproteobacteria</taxon>
        <taxon>Hyphomicrobiales</taxon>
        <taxon>Terrihabitans</taxon>
    </lineage>
</organism>
<dbReference type="AlphaFoldDB" id="A0A6S6QXA4"/>
<sequence length="165" mass="17456">MPRNLSELLIDGLRDAYSAEQQLLTALPEMAKAAKSSTLAKLFKDDIAATKSQVGRLAAIFEELGEAPEGKVSLPMEGLLNASQKLAAEGMPPEVLDAALIASAHKIAHYEIASYSSLCGFAESLGHSKAAKALRASLSEEKKFDSDLTEIAKTKVNPRATSNAA</sequence>
<dbReference type="PANTHER" id="PTHR30565:SF9">
    <property type="entry name" value="PROTEIN YCIF"/>
    <property type="match status" value="1"/>
</dbReference>
<dbReference type="EMBL" id="AP023361">
    <property type="protein sequence ID" value="BCJ92185.1"/>
    <property type="molecule type" value="Genomic_DNA"/>
</dbReference>
<gene>
    <name evidence="1" type="ORF">IZ6_29200</name>
</gene>